<feature type="transmembrane region" description="Helical" evidence="2">
    <location>
        <begin position="102"/>
        <end position="119"/>
    </location>
</feature>
<evidence type="ECO:0000256" key="1">
    <source>
        <dbReference type="ARBA" id="ARBA00007362"/>
    </source>
</evidence>
<sequence>MNPDLRIIISMAIFGSVGLFVKNIDLPSIEMVFLRALIATVFLLIVKNVGKKKKTKEEDKGENKKDDKKNIALLIISGVVMVFNWLFLFQAYKYTTVANGTLSYYAAPIFIVLLSPIVLKEKITFKKIVSVGIAMGGLALIVLNQPQVPGGNYIHSKGIFYGILAATFYATVILLNKSIEGFSGYYRTYIQMTISTLTLLPIVIYRGNLHILDFKSMANILILGVIHTGVAYVLYFSSIEHVTAQRASLLSYIDPISAVVYGTIFLGEPLSIYHVIGGIMIIFSTLEKKTTEIVHDEAIAKDCV</sequence>
<feature type="domain" description="EamA" evidence="3">
    <location>
        <begin position="5"/>
        <end position="142"/>
    </location>
</feature>
<feature type="transmembrane region" description="Helical" evidence="2">
    <location>
        <begin position="270"/>
        <end position="286"/>
    </location>
</feature>
<dbReference type="Pfam" id="PF00892">
    <property type="entry name" value="EamA"/>
    <property type="match status" value="2"/>
</dbReference>
<feature type="transmembrane region" description="Helical" evidence="2">
    <location>
        <begin position="188"/>
        <end position="205"/>
    </location>
</feature>
<dbReference type="PANTHER" id="PTHR22911:SF102">
    <property type="entry name" value="MEMBRANE PROTEIN"/>
    <property type="match status" value="1"/>
</dbReference>
<feature type="transmembrane region" description="Helical" evidence="2">
    <location>
        <begin position="217"/>
        <end position="235"/>
    </location>
</feature>
<feature type="transmembrane region" description="Helical" evidence="2">
    <location>
        <begin position="7"/>
        <end position="26"/>
    </location>
</feature>
<organism evidence="4 5">
    <name type="scientific">Clostridium malenominatum</name>
    <dbReference type="NCBI Taxonomy" id="1539"/>
    <lineage>
        <taxon>Bacteria</taxon>
        <taxon>Bacillati</taxon>
        <taxon>Bacillota</taxon>
        <taxon>Clostridia</taxon>
        <taxon>Eubacteriales</taxon>
        <taxon>Clostridiaceae</taxon>
        <taxon>Clostridium</taxon>
    </lineage>
</organism>
<evidence type="ECO:0000313" key="4">
    <source>
        <dbReference type="EMBL" id="GAA0721212.1"/>
    </source>
</evidence>
<name>A0ABP3U377_9CLOT</name>
<dbReference type="RefSeq" id="WP_343767640.1">
    <property type="nucleotide sequence ID" value="NZ_BAAACF010000001.1"/>
</dbReference>
<feature type="transmembrane region" description="Helical" evidence="2">
    <location>
        <begin position="32"/>
        <end position="50"/>
    </location>
</feature>
<feature type="transmembrane region" description="Helical" evidence="2">
    <location>
        <begin position="71"/>
        <end position="90"/>
    </location>
</feature>
<comment type="caution">
    <text evidence="4">The sequence shown here is derived from an EMBL/GenBank/DDBJ whole genome shotgun (WGS) entry which is preliminary data.</text>
</comment>
<feature type="transmembrane region" description="Helical" evidence="2">
    <location>
        <begin position="128"/>
        <end position="146"/>
    </location>
</feature>
<dbReference type="InterPro" id="IPR037185">
    <property type="entry name" value="EmrE-like"/>
</dbReference>
<accession>A0ABP3U377</accession>
<dbReference type="EMBL" id="BAAACF010000001">
    <property type="protein sequence ID" value="GAA0721212.1"/>
    <property type="molecule type" value="Genomic_DNA"/>
</dbReference>
<gene>
    <name evidence="4" type="ORF">GCM10008905_11420</name>
</gene>
<keyword evidence="2" id="KW-1133">Transmembrane helix</keyword>
<evidence type="ECO:0000256" key="2">
    <source>
        <dbReference type="SAM" id="Phobius"/>
    </source>
</evidence>
<feature type="domain" description="EamA" evidence="3">
    <location>
        <begin position="157"/>
        <end position="285"/>
    </location>
</feature>
<dbReference type="Proteomes" id="UP001500339">
    <property type="component" value="Unassembled WGS sequence"/>
</dbReference>
<protein>
    <submittedName>
        <fullName evidence="4">DMT family transporter</fullName>
    </submittedName>
</protein>
<keyword evidence="2" id="KW-0812">Transmembrane</keyword>
<dbReference type="InterPro" id="IPR000620">
    <property type="entry name" value="EamA_dom"/>
</dbReference>
<proteinExistence type="inferred from homology"/>
<dbReference type="PANTHER" id="PTHR22911">
    <property type="entry name" value="ACYL-MALONYL CONDENSING ENZYME-RELATED"/>
    <property type="match status" value="1"/>
</dbReference>
<reference evidence="5" key="1">
    <citation type="journal article" date="2019" name="Int. J. Syst. Evol. Microbiol.">
        <title>The Global Catalogue of Microorganisms (GCM) 10K type strain sequencing project: providing services to taxonomists for standard genome sequencing and annotation.</title>
        <authorList>
            <consortium name="The Broad Institute Genomics Platform"/>
            <consortium name="The Broad Institute Genome Sequencing Center for Infectious Disease"/>
            <person name="Wu L."/>
            <person name="Ma J."/>
        </authorList>
    </citation>
    <scope>NUCLEOTIDE SEQUENCE [LARGE SCALE GENOMIC DNA]</scope>
    <source>
        <strain evidence="5">JCM 1405</strain>
    </source>
</reference>
<dbReference type="SUPFAM" id="SSF103481">
    <property type="entry name" value="Multidrug resistance efflux transporter EmrE"/>
    <property type="match status" value="2"/>
</dbReference>
<keyword evidence="5" id="KW-1185">Reference proteome</keyword>
<evidence type="ECO:0000313" key="5">
    <source>
        <dbReference type="Proteomes" id="UP001500339"/>
    </source>
</evidence>
<comment type="similarity">
    <text evidence="1">Belongs to the EamA transporter family.</text>
</comment>
<keyword evidence="2" id="KW-0472">Membrane</keyword>
<evidence type="ECO:0000259" key="3">
    <source>
        <dbReference type="Pfam" id="PF00892"/>
    </source>
</evidence>
<dbReference type="Gene3D" id="1.10.3730.20">
    <property type="match status" value="1"/>
</dbReference>
<feature type="transmembrane region" description="Helical" evidence="2">
    <location>
        <begin position="158"/>
        <end position="176"/>
    </location>
</feature>